<name>A0A0B6ZHY6_9EUPU</name>
<gene>
    <name evidence="1" type="primary">ORF65333</name>
</gene>
<dbReference type="EMBL" id="HACG01021298">
    <property type="protein sequence ID" value="CEK68163.1"/>
    <property type="molecule type" value="Transcribed_RNA"/>
</dbReference>
<protein>
    <submittedName>
        <fullName evidence="1">Uncharacterized protein</fullName>
    </submittedName>
</protein>
<dbReference type="AlphaFoldDB" id="A0A0B6ZHY6"/>
<sequence>MLAAEVCGSDVKILAAVEGVTPVDMPNIPLPNPKLRLPVFVDVGALPSRPKLGVEVAVMGVFPKVKPLNPEDAVEATAVGPKEKPVTEVAGLNPKLLSP</sequence>
<evidence type="ECO:0000313" key="1">
    <source>
        <dbReference type="EMBL" id="CEK68163.1"/>
    </source>
</evidence>
<organism evidence="1">
    <name type="scientific">Arion vulgaris</name>
    <dbReference type="NCBI Taxonomy" id="1028688"/>
    <lineage>
        <taxon>Eukaryota</taxon>
        <taxon>Metazoa</taxon>
        <taxon>Spiralia</taxon>
        <taxon>Lophotrochozoa</taxon>
        <taxon>Mollusca</taxon>
        <taxon>Gastropoda</taxon>
        <taxon>Heterobranchia</taxon>
        <taxon>Euthyneura</taxon>
        <taxon>Panpulmonata</taxon>
        <taxon>Eupulmonata</taxon>
        <taxon>Stylommatophora</taxon>
        <taxon>Helicina</taxon>
        <taxon>Arionoidea</taxon>
        <taxon>Arionidae</taxon>
        <taxon>Arion</taxon>
    </lineage>
</organism>
<proteinExistence type="predicted"/>
<accession>A0A0B6ZHY6</accession>
<reference evidence="1" key="1">
    <citation type="submission" date="2014-12" db="EMBL/GenBank/DDBJ databases">
        <title>Insight into the proteome of Arion vulgaris.</title>
        <authorList>
            <person name="Aradska J."/>
            <person name="Bulat T."/>
            <person name="Smidak R."/>
            <person name="Sarate P."/>
            <person name="Gangsoo J."/>
            <person name="Sialana F."/>
            <person name="Bilban M."/>
            <person name="Lubec G."/>
        </authorList>
    </citation>
    <scope>NUCLEOTIDE SEQUENCE</scope>
    <source>
        <tissue evidence="1">Skin</tissue>
    </source>
</reference>